<dbReference type="AlphaFoldDB" id="A0A9E7EVQ4"/>
<protein>
    <submittedName>
        <fullName evidence="2">VQ motif</fullName>
    </submittedName>
</protein>
<dbReference type="Pfam" id="PF05678">
    <property type="entry name" value="VQ"/>
    <property type="match status" value="1"/>
</dbReference>
<accession>A0A9E7EVQ4</accession>
<dbReference type="OrthoDB" id="665788at2759"/>
<dbReference type="PANTHER" id="PTHR33624:SF2">
    <property type="entry name" value="SIGMA FACTOR BINDING PROTEIN 1, CHLOROPLASTIC"/>
    <property type="match status" value="1"/>
</dbReference>
<dbReference type="PANTHER" id="PTHR33624">
    <property type="entry name" value="SIGMA FACTOR BINDING PROTEIN 1, CHLOROPLASTIC"/>
    <property type="match status" value="1"/>
</dbReference>
<dbReference type="Proteomes" id="UP001055439">
    <property type="component" value="Chromosome 10"/>
</dbReference>
<organism evidence="2 3">
    <name type="scientific">Musa troglodytarum</name>
    <name type="common">fe'i banana</name>
    <dbReference type="NCBI Taxonomy" id="320322"/>
    <lineage>
        <taxon>Eukaryota</taxon>
        <taxon>Viridiplantae</taxon>
        <taxon>Streptophyta</taxon>
        <taxon>Embryophyta</taxon>
        <taxon>Tracheophyta</taxon>
        <taxon>Spermatophyta</taxon>
        <taxon>Magnoliopsida</taxon>
        <taxon>Liliopsida</taxon>
        <taxon>Zingiberales</taxon>
        <taxon>Musaceae</taxon>
        <taxon>Musa</taxon>
    </lineage>
</organism>
<reference evidence="2" key="1">
    <citation type="submission" date="2022-05" db="EMBL/GenBank/DDBJ databases">
        <title>The Musa troglodytarum L. genome provides insights into the mechanism of non-climacteric behaviour and enrichment of carotenoids.</title>
        <authorList>
            <person name="Wang J."/>
        </authorList>
    </citation>
    <scope>NUCLEOTIDE SEQUENCE</scope>
    <source>
        <tissue evidence="2">Leaf</tissue>
    </source>
</reference>
<sequence>MGRPSVHQKSPEQAKAKATMKKKPIKVVYISNPMRVTTSAAQFRGLVQKLTGRDSNVADMAIACSPTGGPPSADCGGVTPRDLSSASDALGPCKGAVAAPFEMFDDGFSAQMLEDLSGLPPWPPLCCESSVGGFWRLGQV</sequence>
<dbReference type="InterPro" id="IPR008889">
    <property type="entry name" value="VQ"/>
</dbReference>
<evidence type="ECO:0000313" key="3">
    <source>
        <dbReference type="Proteomes" id="UP001055439"/>
    </source>
</evidence>
<name>A0A9E7EVQ4_9LILI</name>
<proteinExistence type="predicted"/>
<dbReference type="InterPro" id="IPR039335">
    <property type="entry name" value="SIB1/2"/>
</dbReference>
<feature type="domain" description="VQ" evidence="1">
    <location>
        <begin position="30"/>
        <end position="56"/>
    </location>
</feature>
<evidence type="ECO:0000313" key="2">
    <source>
        <dbReference type="EMBL" id="URD82713.1"/>
    </source>
</evidence>
<gene>
    <name evidence="2" type="ORF">MUK42_05204</name>
</gene>
<evidence type="ECO:0000259" key="1">
    <source>
        <dbReference type="Pfam" id="PF05678"/>
    </source>
</evidence>
<dbReference type="EMBL" id="CP097503">
    <property type="protein sequence ID" value="URD82713.1"/>
    <property type="molecule type" value="Genomic_DNA"/>
</dbReference>
<keyword evidence="3" id="KW-1185">Reference proteome</keyword>